<dbReference type="UniPathway" id="UPA00193"/>
<evidence type="ECO:0000259" key="7">
    <source>
        <dbReference type="Pfam" id="PF00464"/>
    </source>
</evidence>
<dbReference type="InterPro" id="IPR015424">
    <property type="entry name" value="PyrdxlP-dep_Trfase"/>
</dbReference>
<dbReference type="Proteomes" id="UP000317378">
    <property type="component" value="Unassembled WGS sequence"/>
</dbReference>
<keyword evidence="4" id="KW-0554">One-carbon metabolism</keyword>
<comment type="caution">
    <text evidence="4">Lacks conserved residue(s) required for the propagation of feature annotation.</text>
</comment>
<evidence type="ECO:0000313" key="9">
    <source>
        <dbReference type="Proteomes" id="UP000317378"/>
    </source>
</evidence>
<organism evidence="8 9">
    <name type="scientific">Streptomyces sporangiiformans</name>
    <dbReference type="NCBI Taxonomy" id="2315329"/>
    <lineage>
        <taxon>Bacteria</taxon>
        <taxon>Bacillati</taxon>
        <taxon>Actinomycetota</taxon>
        <taxon>Actinomycetes</taxon>
        <taxon>Kitasatosporales</taxon>
        <taxon>Streptomycetaceae</taxon>
        <taxon>Streptomyces</taxon>
    </lineage>
</organism>
<comment type="subunit">
    <text evidence="4">Homodimer.</text>
</comment>
<feature type="modified residue" description="N6-(pyridoxal phosphate)lysine" evidence="4 5">
    <location>
        <position position="256"/>
    </location>
</feature>
<evidence type="ECO:0000256" key="2">
    <source>
        <dbReference type="ARBA" id="ARBA00006376"/>
    </source>
</evidence>
<comment type="caution">
    <text evidence="8">The sequence shown here is derived from an EMBL/GenBank/DDBJ whole genome shotgun (WGS) entry which is preliminary data.</text>
</comment>
<dbReference type="GO" id="GO:0019264">
    <property type="term" value="P:glycine biosynthetic process from serine"/>
    <property type="evidence" value="ECO:0007669"/>
    <property type="project" value="InterPro"/>
</dbReference>
<evidence type="ECO:0000256" key="5">
    <source>
        <dbReference type="PIRSR" id="PIRSR000412-50"/>
    </source>
</evidence>
<comment type="catalytic activity">
    <reaction evidence="4">
        <text>(6R)-5,10-methylene-5,6,7,8-tetrahydrofolate + glycine + H2O = (6S)-5,6,7,8-tetrahydrofolate + L-serine</text>
        <dbReference type="Rhea" id="RHEA:15481"/>
        <dbReference type="ChEBI" id="CHEBI:15377"/>
        <dbReference type="ChEBI" id="CHEBI:15636"/>
        <dbReference type="ChEBI" id="CHEBI:33384"/>
        <dbReference type="ChEBI" id="CHEBI:57305"/>
        <dbReference type="ChEBI" id="CHEBI:57453"/>
        <dbReference type="EC" id="2.1.2.1"/>
    </reaction>
</comment>
<keyword evidence="4" id="KW-0963">Cytoplasm</keyword>
<keyword evidence="3 4" id="KW-0663">Pyridoxal phosphate</keyword>
<dbReference type="GO" id="GO:0008168">
    <property type="term" value="F:methyltransferase activity"/>
    <property type="evidence" value="ECO:0007669"/>
    <property type="project" value="UniProtKB-KW"/>
</dbReference>
<dbReference type="CDD" id="cd00378">
    <property type="entry name" value="SHMT"/>
    <property type="match status" value="1"/>
</dbReference>
<comment type="subcellular location">
    <subcellularLocation>
        <location evidence="4">Cytoplasm</location>
    </subcellularLocation>
</comment>
<protein>
    <recommendedName>
        <fullName evidence="4">Probable serine hydroxymethyltransferase</fullName>
        <shortName evidence="4">SHMT</shortName>
        <shortName evidence="4">Serine methylase</shortName>
        <ecNumber evidence="4">2.1.2.1</ecNumber>
    </recommendedName>
</protein>
<feature type="binding site" evidence="4">
    <location>
        <begin position="152"/>
        <end position="154"/>
    </location>
    <ligand>
        <name>(6S)-5,6,7,8-tetrahydrofolate</name>
        <dbReference type="ChEBI" id="CHEBI:57453"/>
    </ligand>
</feature>
<proteinExistence type="inferred from homology"/>
<feature type="binding site" evidence="4">
    <location>
        <position position="148"/>
    </location>
    <ligand>
        <name>(6S)-5,6,7,8-tetrahydrofolate</name>
        <dbReference type="ChEBI" id="CHEBI:57453"/>
    </ligand>
</feature>
<comment type="pathway">
    <text evidence="4">One-carbon metabolism; tetrahydrofolate interconversion.</text>
</comment>
<dbReference type="GO" id="GO:0004372">
    <property type="term" value="F:glycine hydroxymethyltransferase activity"/>
    <property type="evidence" value="ECO:0007669"/>
    <property type="project" value="UniProtKB-EC"/>
</dbReference>
<feature type="compositionally biased region" description="Polar residues" evidence="6">
    <location>
        <begin position="12"/>
        <end position="22"/>
    </location>
</feature>
<dbReference type="GO" id="GO:0005829">
    <property type="term" value="C:cytosol"/>
    <property type="evidence" value="ECO:0007669"/>
    <property type="project" value="TreeGrafter"/>
</dbReference>
<dbReference type="InterPro" id="IPR015421">
    <property type="entry name" value="PyrdxlP-dep_Trfase_major"/>
</dbReference>
<dbReference type="HAMAP" id="MF_00051">
    <property type="entry name" value="SHMT"/>
    <property type="match status" value="1"/>
</dbReference>
<dbReference type="Pfam" id="PF00464">
    <property type="entry name" value="SHMT"/>
    <property type="match status" value="1"/>
</dbReference>
<gene>
    <name evidence="4" type="primary">glyA</name>
    <name evidence="8" type="ORF">FGD71_036255</name>
</gene>
<evidence type="ECO:0000313" key="8">
    <source>
        <dbReference type="EMBL" id="TPQ17473.1"/>
    </source>
</evidence>
<comment type="cofactor">
    <cofactor evidence="1 4 5">
        <name>pyridoxal 5'-phosphate</name>
        <dbReference type="ChEBI" id="CHEBI:597326"/>
    </cofactor>
</comment>
<dbReference type="Gene3D" id="3.90.1150.10">
    <property type="entry name" value="Aspartate Aminotransferase, domain 1"/>
    <property type="match status" value="1"/>
</dbReference>
<dbReference type="InterPro" id="IPR039429">
    <property type="entry name" value="SHMT-like_dom"/>
</dbReference>
<dbReference type="AlphaFoldDB" id="A0A505CZE1"/>
<evidence type="ECO:0000256" key="1">
    <source>
        <dbReference type="ARBA" id="ARBA00001933"/>
    </source>
</evidence>
<dbReference type="Gene3D" id="3.40.640.10">
    <property type="entry name" value="Type I PLP-dependent aspartate aminotransferase-like (Major domain)"/>
    <property type="match status" value="1"/>
</dbReference>
<dbReference type="NCBIfam" id="NF000586">
    <property type="entry name" value="PRK00011.1"/>
    <property type="match status" value="1"/>
</dbReference>
<dbReference type="GO" id="GO:0035999">
    <property type="term" value="P:tetrahydrofolate interconversion"/>
    <property type="evidence" value="ECO:0007669"/>
    <property type="project" value="UniProtKB-UniRule"/>
</dbReference>
<reference evidence="8 9" key="1">
    <citation type="submission" date="2019-06" db="EMBL/GenBank/DDBJ databases">
        <title>Streptomyces sporangiiformans sp. nov., a novel actinomycete isolated from soil in Mount Song.</title>
        <authorList>
            <person name="Han L."/>
        </authorList>
    </citation>
    <scope>NUCLEOTIDE SEQUENCE [LARGE SCALE GENOMIC DNA]</scope>
    <source>
        <strain evidence="8 9">NEAU-SSA 1</strain>
    </source>
</reference>
<feature type="domain" description="Serine hydroxymethyltransferase-like" evidence="7">
    <location>
        <begin position="35"/>
        <end position="420"/>
    </location>
</feature>
<dbReference type="InterPro" id="IPR049943">
    <property type="entry name" value="Ser_HO-MeTrfase-like"/>
</dbReference>
<dbReference type="GO" id="GO:0030170">
    <property type="term" value="F:pyridoxal phosphate binding"/>
    <property type="evidence" value="ECO:0007669"/>
    <property type="project" value="UniProtKB-UniRule"/>
</dbReference>
<dbReference type="InterPro" id="IPR001085">
    <property type="entry name" value="Ser_HO-MeTrfase"/>
</dbReference>
<comment type="similarity">
    <text evidence="2 4">Belongs to the SHMT family.</text>
</comment>
<dbReference type="GO" id="GO:0032259">
    <property type="term" value="P:methylation"/>
    <property type="evidence" value="ECO:0007669"/>
    <property type="project" value="UniProtKB-KW"/>
</dbReference>
<keyword evidence="9" id="KW-1185">Reference proteome</keyword>
<feature type="region of interest" description="Disordered" evidence="6">
    <location>
        <begin position="1"/>
        <end position="22"/>
    </location>
</feature>
<dbReference type="PIRSF" id="PIRSF000412">
    <property type="entry name" value="SHMT"/>
    <property type="match status" value="1"/>
</dbReference>
<name>A0A505CZE1_9ACTN</name>
<keyword evidence="4 8" id="KW-0808">Transferase</keyword>
<keyword evidence="8" id="KW-0489">Methyltransferase</keyword>
<dbReference type="OrthoDB" id="3514085at2"/>
<sequence length="477" mass="50211">MTRQSVAAVARPTQQAGRSSTGAQAQLLRTGMDVLHDTDPELAALLDAEVSQQNSILAMIASASIADPSVLAVGGAALSNVTAEGYPGARYHPGAQQFDHVENLAVERAKRLFGARYANVQAHSCSSANLAVLSALMRPGDTLLGLDLDAGGHLTHGSRASVTGRHYNAVSYGLDESGRIDFARLEDLVLEHRPRVLIAGASAYPRTIDFARFRALADTVGAYLLADISHIAGLVATGRHPSPVDVAHITTTSTYKQLAGPRGGLILSGREYDTPGPDGRTPLFRLMQRAVFPQSQGTPSPASIAAKARAFAVAAEPAFQETARLIVLNARALAAELSSLGYRVLTGGTDNHMVLIDTTGLGLTGVTAERALEECGILANRNRIPGDTKPPLVTSGLRLGTNILAQRGMGPEQMRECAHLLHTVLAGTGLLSDTEYRIDPALVTTVREEVRWLCARHPLSIDTTTAGAPVSLIGVGT</sequence>
<dbReference type="EC" id="2.1.2.1" evidence="4"/>
<dbReference type="SUPFAM" id="SSF53383">
    <property type="entry name" value="PLP-dependent transferases"/>
    <property type="match status" value="1"/>
</dbReference>
<dbReference type="InterPro" id="IPR015422">
    <property type="entry name" value="PyrdxlP-dep_Trfase_small"/>
</dbReference>
<dbReference type="RefSeq" id="WP_119104798.1">
    <property type="nucleotide sequence ID" value="NZ_QXMJ01000280.1"/>
</dbReference>
<accession>A0A505CZE1</accession>
<comment type="function">
    <text evidence="4">Catalyzes the reversible interconversion of serine and glycine with tetrahydrofolate (THF) serving as the one-carbon carrier. This reaction serves as the major source of one-carbon groups required for the biosynthesis of purines, thymidylate, methionine, and other important biomolecules.</text>
</comment>
<dbReference type="EMBL" id="VCHX02000280">
    <property type="protein sequence ID" value="TPQ17473.1"/>
    <property type="molecule type" value="Genomic_DNA"/>
</dbReference>
<evidence type="ECO:0000256" key="6">
    <source>
        <dbReference type="SAM" id="MobiDB-lite"/>
    </source>
</evidence>
<evidence type="ECO:0000256" key="3">
    <source>
        <dbReference type="ARBA" id="ARBA00022898"/>
    </source>
</evidence>
<dbReference type="PANTHER" id="PTHR11680:SF35">
    <property type="entry name" value="SERINE HYDROXYMETHYLTRANSFERASE 1"/>
    <property type="match status" value="1"/>
</dbReference>
<evidence type="ECO:0000256" key="4">
    <source>
        <dbReference type="HAMAP-Rule" id="MF_00051"/>
    </source>
</evidence>
<dbReference type="PANTHER" id="PTHR11680">
    <property type="entry name" value="SERINE HYDROXYMETHYLTRANSFERASE"/>
    <property type="match status" value="1"/>
</dbReference>